<dbReference type="Proteomes" id="UP000256862">
    <property type="component" value="Chromosome CO2235"/>
</dbReference>
<dbReference type="PANTHER" id="PTHR30373:SF8">
    <property type="entry name" value="BLL7265 PROTEIN"/>
    <property type="match status" value="1"/>
</dbReference>
<sequence length="200" mass="21397">MVVVVVAASAAEAAAASMAAARPATGDKQGPTTMPHLRRALHHFATTAGTARRHFPAEAQQQLHAAVHAGESRHRGEIRVVIEASLPLGHAWAGVTPRERARFLFGALEVWNTADHTGVLLYINLADHAVELLADRGIDASVGPAVWRELCDELAHGLKQDLSVAPVLVTVARIHELLAHHFPSDGGHNPNELDDRPVVI</sequence>
<gene>
    <name evidence="2" type="ORF">CO2235_60049</name>
</gene>
<dbReference type="AlphaFoldDB" id="A0A375G9Z5"/>
<feature type="domain" description="TPM" evidence="1">
    <location>
        <begin position="57"/>
        <end position="160"/>
    </location>
</feature>
<dbReference type="InterPro" id="IPR007621">
    <property type="entry name" value="TPM_dom"/>
</dbReference>
<proteinExistence type="predicted"/>
<protein>
    <recommendedName>
        <fullName evidence="1">TPM domain-containing protein</fullName>
    </recommendedName>
</protein>
<dbReference type="EMBL" id="OGUS01000128">
    <property type="protein sequence ID" value="SPC16832.1"/>
    <property type="molecule type" value="Genomic_DNA"/>
</dbReference>
<dbReference type="PANTHER" id="PTHR30373">
    <property type="entry name" value="UPF0603 PROTEIN YGCG"/>
    <property type="match status" value="1"/>
</dbReference>
<dbReference type="Gene3D" id="3.10.310.50">
    <property type="match status" value="1"/>
</dbReference>
<evidence type="ECO:0000259" key="1">
    <source>
        <dbReference type="Pfam" id="PF04536"/>
    </source>
</evidence>
<comment type="caution">
    <text evidence="2">The sequence shown here is derived from an EMBL/GenBank/DDBJ whole genome shotgun (WGS) entry which is preliminary data.</text>
</comment>
<dbReference type="Pfam" id="PF04536">
    <property type="entry name" value="TPM_phosphatase"/>
    <property type="match status" value="1"/>
</dbReference>
<evidence type="ECO:0000313" key="2">
    <source>
        <dbReference type="EMBL" id="SPC16832.1"/>
    </source>
</evidence>
<accession>A0A375G9Z5</accession>
<organism evidence="2">
    <name type="scientific">Cupriavidus oxalaticus</name>
    <dbReference type="NCBI Taxonomy" id="96344"/>
    <lineage>
        <taxon>Bacteria</taxon>
        <taxon>Pseudomonadati</taxon>
        <taxon>Pseudomonadota</taxon>
        <taxon>Betaproteobacteria</taxon>
        <taxon>Burkholderiales</taxon>
        <taxon>Burkholderiaceae</taxon>
        <taxon>Cupriavidus</taxon>
    </lineage>
</organism>
<name>A0A375G9Z5_9BURK</name>
<reference evidence="2" key="1">
    <citation type="submission" date="2018-01" db="EMBL/GenBank/DDBJ databases">
        <authorList>
            <person name="Clerissi C."/>
        </authorList>
    </citation>
    <scope>NUCLEOTIDE SEQUENCE</scope>
    <source>
        <strain evidence="2">Cupriavidus oxalaticus LMG 2235</strain>
    </source>
</reference>